<evidence type="ECO:0000256" key="4">
    <source>
        <dbReference type="ARBA" id="ARBA00022723"/>
    </source>
</evidence>
<dbReference type="AlphaFoldDB" id="W0E7D6"/>
<dbReference type="OrthoDB" id="9773456at2"/>
<feature type="binding site" description="covalent" evidence="8">
    <location>
        <position position="138"/>
    </location>
    <ligand>
        <name>heme c</name>
        <dbReference type="ChEBI" id="CHEBI:61717"/>
        <label>2</label>
    </ligand>
</feature>
<feature type="binding site" description="axial binding residue" evidence="9">
    <location>
        <position position="46"/>
    </location>
    <ligand>
        <name>heme c</name>
        <dbReference type="ChEBI" id="CHEBI:61717"/>
        <label>1</label>
    </ligand>
    <ligandPart>
        <name>Fe</name>
        <dbReference type="ChEBI" id="CHEBI:18248"/>
    </ligandPart>
</feature>
<dbReference type="RefSeq" id="WP_025275396.1">
    <property type="nucleotide sequence ID" value="NZ_CP007031.1"/>
</dbReference>
<evidence type="ECO:0000256" key="1">
    <source>
        <dbReference type="ARBA" id="ARBA00004418"/>
    </source>
</evidence>
<dbReference type="HOGENOM" id="CLU_076280_2_1_6"/>
<dbReference type="PIRSF" id="PIRSF000005">
    <property type="entry name" value="Cytochrome_c4"/>
    <property type="match status" value="1"/>
</dbReference>
<feature type="binding site" description="covalent" evidence="8">
    <location>
        <position position="42"/>
    </location>
    <ligand>
        <name>heme c</name>
        <dbReference type="ChEBI" id="CHEBI:61717"/>
        <label>1</label>
    </ligand>
</feature>
<feature type="signal peptide" evidence="10">
    <location>
        <begin position="1"/>
        <end position="22"/>
    </location>
</feature>
<dbReference type="InterPro" id="IPR024167">
    <property type="entry name" value="Cytochrome_c4-like"/>
</dbReference>
<evidence type="ECO:0000256" key="9">
    <source>
        <dbReference type="PIRSR" id="PIRSR000005-2"/>
    </source>
</evidence>
<keyword evidence="3 8" id="KW-0349">Heme</keyword>
<evidence type="ECO:0000256" key="5">
    <source>
        <dbReference type="ARBA" id="ARBA00022764"/>
    </source>
</evidence>
<dbReference type="GO" id="GO:0042597">
    <property type="term" value="C:periplasmic space"/>
    <property type="evidence" value="ECO:0007669"/>
    <property type="project" value="UniProtKB-SubCell"/>
</dbReference>
<keyword evidence="13" id="KW-1185">Reference proteome</keyword>
<name>W0E7D6_MARPU</name>
<feature type="binding site" description="axial binding residue" evidence="9">
    <location>
        <position position="185"/>
    </location>
    <ligand>
        <name>heme c</name>
        <dbReference type="ChEBI" id="CHEBI:61717"/>
        <label>2</label>
    </ligand>
    <ligandPart>
        <name>Fe</name>
        <dbReference type="ChEBI" id="CHEBI:18248"/>
    </ligandPart>
</feature>
<evidence type="ECO:0000256" key="10">
    <source>
        <dbReference type="SAM" id="SignalP"/>
    </source>
</evidence>
<dbReference type="Gene3D" id="1.10.760.10">
    <property type="entry name" value="Cytochrome c-like domain"/>
    <property type="match status" value="2"/>
</dbReference>
<evidence type="ECO:0000256" key="6">
    <source>
        <dbReference type="ARBA" id="ARBA00022982"/>
    </source>
</evidence>
<feature type="binding site" description="covalent" evidence="8">
    <location>
        <position position="45"/>
    </location>
    <ligand>
        <name>heme c</name>
        <dbReference type="ChEBI" id="CHEBI:61717"/>
        <label>1</label>
    </ligand>
</feature>
<dbReference type="EMBL" id="CP007031">
    <property type="protein sequence ID" value="AHF05134.1"/>
    <property type="molecule type" value="Genomic_DNA"/>
</dbReference>
<feature type="binding site" description="axial binding residue" evidence="9">
    <location>
        <position position="142"/>
    </location>
    <ligand>
        <name>heme c</name>
        <dbReference type="ChEBI" id="CHEBI:61717"/>
        <label>2</label>
    </ligand>
    <ligandPart>
        <name>Fe</name>
        <dbReference type="ChEBI" id="CHEBI:18248"/>
    </ligandPart>
</feature>
<feature type="binding site" description="covalent" evidence="8">
    <location>
        <position position="141"/>
    </location>
    <ligand>
        <name>heme c</name>
        <dbReference type="ChEBI" id="CHEBI:61717"/>
        <label>2</label>
    </ligand>
</feature>
<evidence type="ECO:0000256" key="8">
    <source>
        <dbReference type="PIRSR" id="PIRSR000005-1"/>
    </source>
</evidence>
<feature type="chain" id="PRO_5004787556" evidence="10">
    <location>
        <begin position="23"/>
        <end position="210"/>
    </location>
</feature>
<dbReference type="SUPFAM" id="SSF46626">
    <property type="entry name" value="Cytochrome c"/>
    <property type="match status" value="2"/>
</dbReference>
<dbReference type="GO" id="GO:0005506">
    <property type="term" value="F:iron ion binding"/>
    <property type="evidence" value="ECO:0007669"/>
    <property type="project" value="InterPro"/>
</dbReference>
<reference evidence="12 13" key="1">
    <citation type="submission" date="2013-12" db="EMBL/GenBank/DDBJ databases">
        <authorList>
            <consortium name="DOE Joint Genome Institute"/>
            <person name="Bryant D.A."/>
            <person name="Huntemann M."/>
            <person name="Han J."/>
            <person name="Chen A."/>
            <person name="Kyrpides N."/>
            <person name="Mavromatis K."/>
            <person name="Markowitz V."/>
            <person name="Palaniappan K."/>
            <person name="Ivanova N."/>
            <person name="Schaumberg A."/>
            <person name="Pati A."/>
            <person name="Liolios K."/>
            <person name="Nordberg H.P."/>
            <person name="Cantor M.N."/>
            <person name="Hua S.X."/>
            <person name="Woyke T."/>
        </authorList>
    </citation>
    <scope>NUCLEOTIDE SEQUENCE [LARGE SCALE GENOMIC DNA]</scope>
    <source>
        <strain evidence="12 13">984</strain>
    </source>
</reference>
<accession>W0E7D6</accession>
<gene>
    <name evidence="12" type="ORF">MARPU_15750</name>
</gene>
<sequence>MMKTWLISVSAAAVLMSGAAMAADGFELGDPKAGEAKAKAICQACHAVDGNSIVPLWPKLAGQHPEYAYKQLVQFKNGERYNVQMTPMAMPLTEKEMRDVVAYYSQQVQTGGVADRELAALGEKIYRAGNPQSGVPACSGCHGPAGMGQGLSKFPRLAGQHADYVKQTLEYFRKGERANDPNGMMRGVTARMTDQEIAAVSQYIQGLRND</sequence>
<feature type="domain" description="Cytochrome c" evidence="11">
    <location>
        <begin position="29"/>
        <end position="108"/>
    </location>
</feature>
<dbReference type="Pfam" id="PF00034">
    <property type="entry name" value="Cytochrom_C"/>
    <property type="match status" value="2"/>
</dbReference>
<feature type="domain" description="Cytochrome c" evidence="11">
    <location>
        <begin position="117"/>
        <end position="208"/>
    </location>
</feature>
<dbReference type="GO" id="GO:0009055">
    <property type="term" value="F:electron transfer activity"/>
    <property type="evidence" value="ECO:0007669"/>
    <property type="project" value="InterPro"/>
</dbReference>
<dbReference type="InterPro" id="IPR050597">
    <property type="entry name" value="Cytochrome_c_Oxidase_Subunit"/>
</dbReference>
<proteinExistence type="predicted"/>
<dbReference type="InterPro" id="IPR036909">
    <property type="entry name" value="Cyt_c-like_dom_sf"/>
</dbReference>
<evidence type="ECO:0000259" key="11">
    <source>
        <dbReference type="PROSITE" id="PS51007"/>
    </source>
</evidence>
<evidence type="ECO:0000313" key="13">
    <source>
        <dbReference type="Proteomes" id="UP000005275"/>
    </source>
</evidence>
<keyword evidence="4 9" id="KW-0479">Metal-binding</keyword>
<dbReference type="Proteomes" id="UP000005275">
    <property type="component" value="Chromosome"/>
</dbReference>
<evidence type="ECO:0000256" key="7">
    <source>
        <dbReference type="ARBA" id="ARBA00023004"/>
    </source>
</evidence>
<evidence type="ECO:0000256" key="2">
    <source>
        <dbReference type="ARBA" id="ARBA00022448"/>
    </source>
</evidence>
<protein>
    <submittedName>
        <fullName evidence="12">Cytochrome C</fullName>
    </submittedName>
</protein>
<dbReference type="KEGG" id="mpur:MARPU_15750"/>
<dbReference type="GO" id="GO:0020037">
    <property type="term" value="F:heme binding"/>
    <property type="evidence" value="ECO:0007669"/>
    <property type="project" value="InterPro"/>
</dbReference>
<feature type="binding site" description="axial binding residue" evidence="9">
    <location>
        <position position="85"/>
    </location>
    <ligand>
        <name>heme c</name>
        <dbReference type="ChEBI" id="CHEBI:61717"/>
        <label>1</label>
    </ligand>
    <ligandPart>
        <name>Fe</name>
        <dbReference type="ChEBI" id="CHEBI:18248"/>
    </ligandPart>
</feature>
<dbReference type="PANTHER" id="PTHR33751">
    <property type="entry name" value="CBB3-TYPE CYTOCHROME C OXIDASE SUBUNIT FIXP"/>
    <property type="match status" value="1"/>
</dbReference>
<comment type="subcellular location">
    <subcellularLocation>
        <location evidence="1">Periplasm</location>
    </subcellularLocation>
</comment>
<keyword evidence="10" id="KW-0732">Signal</keyword>
<evidence type="ECO:0000313" key="12">
    <source>
        <dbReference type="EMBL" id="AHF05134.1"/>
    </source>
</evidence>
<evidence type="ECO:0000256" key="3">
    <source>
        <dbReference type="ARBA" id="ARBA00022617"/>
    </source>
</evidence>
<keyword evidence="7 9" id="KW-0408">Iron</keyword>
<keyword evidence="5" id="KW-0574">Periplasm</keyword>
<keyword evidence="6" id="KW-0249">Electron transport</keyword>
<dbReference type="InterPro" id="IPR009056">
    <property type="entry name" value="Cyt_c-like_dom"/>
</dbReference>
<organism evidence="12 13">
    <name type="scientific">Marichromatium purpuratum 984</name>
    <dbReference type="NCBI Taxonomy" id="765910"/>
    <lineage>
        <taxon>Bacteria</taxon>
        <taxon>Pseudomonadati</taxon>
        <taxon>Pseudomonadota</taxon>
        <taxon>Gammaproteobacteria</taxon>
        <taxon>Chromatiales</taxon>
        <taxon>Chromatiaceae</taxon>
        <taxon>Marichromatium</taxon>
    </lineage>
</organism>
<dbReference type="PROSITE" id="PS51007">
    <property type="entry name" value="CYTC"/>
    <property type="match status" value="2"/>
</dbReference>
<dbReference type="eggNOG" id="COG2863">
    <property type="taxonomic scope" value="Bacteria"/>
</dbReference>
<dbReference type="STRING" id="765910.MARPU_15750"/>
<comment type="PTM">
    <text evidence="8">Binds 2 heme c groups covalently per subunit.</text>
</comment>
<dbReference type="PANTHER" id="PTHR33751:SF9">
    <property type="entry name" value="CYTOCHROME C4"/>
    <property type="match status" value="1"/>
</dbReference>
<keyword evidence="2" id="KW-0813">Transport</keyword>